<evidence type="ECO:0000313" key="3">
    <source>
        <dbReference type="Proteomes" id="UP001063350"/>
    </source>
</evidence>
<feature type="transmembrane region" description="Helical" evidence="1">
    <location>
        <begin position="87"/>
        <end position="107"/>
    </location>
</feature>
<gene>
    <name evidence="2" type="ORF">GF1_12960</name>
</gene>
<keyword evidence="3" id="KW-1185">Reference proteome</keyword>
<keyword evidence="1" id="KW-0472">Membrane</keyword>
<dbReference type="AlphaFoldDB" id="A0A915XI88"/>
<proteinExistence type="predicted"/>
<keyword evidence="1" id="KW-1133">Transmembrane helix</keyword>
<protein>
    <submittedName>
        <fullName evidence="2">Uncharacterized protein</fullName>
    </submittedName>
</protein>
<keyword evidence="1" id="KW-0812">Transmembrane</keyword>
<evidence type="ECO:0000313" key="2">
    <source>
        <dbReference type="EMBL" id="BCO08920.1"/>
    </source>
</evidence>
<dbReference type="Proteomes" id="UP001063350">
    <property type="component" value="Chromosome"/>
</dbReference>
<reference evidence="2" key="1">
    <citation type="submission" date="2020-12" db="EMBL/GenBank/DDBJ databases">
        <title>Desulfobium dissulfuricans gen. nov., sp. nov., a novel mesophilic, sulfate-reducing bacterium isolated from a deep-sea hydrothermal vent.</title>
        <authorList>
            <person name="Hashimoto Y."/>
            <person name="Tame A."/>
            <person name="Sawayama S."/>
            <person name="Miyazaki J."/>
            <person name="Takai K."/>
            <person name="Nakagawa S."/>
        </authorList>
    </citation>
    <scope>NUCLEOTIDE SEQUENCE</scope>
    <source>
        <strain evidence="2">GF1</strain>
    </source>
</reference>
<dbReference type="KEGG" id="ddu:GF1_12960"/>
<sequence>MPLLRNSALVGARLCAGLFFLLSGTDLYPPVAMSSLRQGIPVETGWLLPPVSFFHPGKRGTIAYRSQKNRWRPDLARPRQRQWWRRLGRMIALILGISYSGSPAYAFNLLMNKGFIPVTSAELQENRTM</sequence>
<accession>A0A915XI88</accession>
<evidence type="ECO:0000256" key="1">
    <source>
        <dbReference type="SAM" id="Phobius"/>
    </source>
</evidence>
<name>A0A915XI88_9BACT</name>
<dbReference type="EMBL" id="AP024233">
    <property type="protein sequence ID" value="BCO08920.1"/>
    <property type="molecule type" value="Genomic_DNA"/>
</dbReference>
<organism evidence="2 3">
    <name type="scientific">Desulfolithobacter dissulfuricans</name>
    <dbReference type="NCBI Taxonomy" id="2795293"/>
    <lineage>
        <taxon>Bacteria</taxon>
        <taxon>Pseudomonadati</taxon>
        <taxon>Thermodesulfobacteriota</taxon>
        <taxon>Desulfobulbia</taxon>
        <taxon>Desulfobulbales</taxon>
        <taxon>Desulfobulbaceae</taxon>
        <taxon>Desulfolithobacter</taxon>
    </lineage>
</organism>